<reference evidence="12" key="1">
    <citation type="submission" date="2020-11" db="EMBL/GenBank/DDBJ databases">
        <authorList>
            <consortium name="DOE Joint Genome Institute"/>
            <person name="Ahrendt S."/>
            <person name="Riley R."/>
            <person name="Andreopoulos W."/>
            <person name="Labutti K."/>
            <person name="Pangilinan J."/>
            <person name="Ruiz-Duenas F.J."/>
            <person name="Barrasa J.M."/>
            <person name="Sanchez-Garcia M."/>
            <person name="Camarero S."/>
            <person name="Miyauchi S."/>
            <person name="Serrano A."/>
            <person name="Linde D."/>
            <person name="Babiker R."/>
            <person name="Drula E."/>
            <person name="Ayuso-Fernandez I."/>
            <person name="Pacheco R."/>
            <person name="Padilla G."/>
            <person name="Ferreira P."/>
            <person name="Barriuso J."/>
            <person name="Kellner H."/>
            <person name="Castanera R."/>
            <person name="Alfaro M."/>
            <person name="Ramirez L."/>
            <person name="Pisabarro A.G."/>
            <person name="Kuo A."/>
            <person name="Tritt A."/>
            <person name="Lipzen A."/>
            <person name="He G."/>
            <person name="Yan M."/>
            <person name="Ng V."/>
            <person name="Cullen D."/>
            <person name="Martin F."/>
            <person name="Rosso M.-N."/>
            <person name="Henrissat B."/>
            <person name="Hibbett D."/>
            <person name="Martinez A.T."/>
            <person name="Grigoriev I.V."/>
        </authorList>
    </citation>
    <scope>NUCLEOTIDE SEQUENCE</scope>
    <source>
        <strain evidence="12">CBS 506.95</strain>
    </source>
</reference>
<evidence type="ECO:0000256" key="5">
    <source>
        <dbReference type="ARBA" id="ARBA00023136"/>
    </source>
</evidence>
<evidence type="ECO:0000259" key="11">
    <source>
        <dbReference type="Pfam" id="PF01529"/>
    </source>
</evidence>
<keyword evidence="6" id="KW-0564">Palmitate</keyword>
<feature type="domain" description="Palmitoyltransferase DHHC" evidence="11">
    <location>
        <begin position="110"/>
        <end position="273"/>
    </location>
</feature>
<gene>
    <name evidence="12" type="ORF">CPB83DRAFT_848619</name>
</gene>
<dbReference type="InterPro" id="IPR039859">
    <property type="entry name" value="PFA4/ZDH16/20/ERF2-like"/>
</dbReference>
<comment type="similarity">
    <text evidence="10">Belongs to the DHHC palmitoyltransferase family.</text>
</comment>
<dbReference type="GO" id="GO:0019706">
    <property type="term" value="F:protein-cysteine S-palmitoyltransferase activity"/>
    <property type="evidence" value="ECO:0007669"/>
    <property type="project" value="UniProtKB-EC"/>
</dbReference>
<dbReference type="InterPro" id="IPR001594">
    <property type="entry name" value="Palmitoyltrfase_DHHC"/>
</dbReference>
<organism evidence="12 13">
    <name type="scientific">Crepidotus variabilis</name>
    <dbReference type="NCBI Taxonomy" id="179855"/>
    <lineage>
        <taxon>Eukaryota</taxon>
        <taxon>Fungi</taxon>
        <taxon>Dikarya</taxon>
        <taxon>Basidiomycota</taxon>
        <taxon>Agaricomycotina</taxon>
        <taxon>Agaricomycetes</taxon>
        <taxon>Agaricomycetidae</taxon>
        <taxon>Agaricales</taxon>
        <taxon>Agaricineae</taxon>
        <taxon>Crepidotaceae</taxon>
        <taxon>Crepidotus</taxon>
    </lineage>
</organism>
<accession>A0A9P6JTA5</accession>
<evidence type="ECO:0000256" key="9">
    <source>
        <dbReference type="ARBA" id="ARBA00048048"/>
    </source>
</evidence>
<comment type="caution">
    <text evidence="12">The sequence shown here is derived from an EMBL/GenBank/DDBJ whole genome shotgun (WGS) entry which is preliminary data.</text>
</comment>
<comment type="catalytic activity">
    <reaction evidence="9 10">
        <text>L-cysteinyl-[protein] + hexadecanoyl-CoA = S-hexadecanoyl-L-cysteinyl-[protein] + CoA</text>
        <dbReference type="Rhea" id="RHEA:36683"/>
        <dbReference type="Rhea" id="RHEA-COMP:10131"/>
        <dbReference type="Rhea" id="RHEA-COMP:11032"/>
        <dbReference type="ChEBI" id="CHEBI:29950"/>
        <dbReference type="ChEBI" id="CHEBI:57287"/>
        <dbReference type="ChEBI" id="CHEBI:57379"/>
        <dbReference type="ChEBI" id="CHEBI:74151"/>
        <dbReference type="EC" id="2.3.1.225"/>
    </reaction>
</comment>
<name>A0A9P6JTA5_9AGAR</name>
<evidence type="ECO:0000256" key="7">
    <source>
        <dbReference type="ARBA" id="ARBA00023288"/>
    </source>
</evidence>
<feature type="transmembrane region" description="Helical" evidence="10">
    <location>
        <begin position="46"/>
        <end position="66"/>
    </location>
</feature>
<keyword evidence="2 10" id="KW-0808">Transferase</keyword>
<keyword evidence="7" id="KW-0449">Lipoprotein</keyword>
<dbReference type="EC" id="2.3.1.225" evidence="10"/>
<evidence type="ECO:0000256" key="8">
    <source>
        <dbReference type="ARBA" id="ARBA00023315"/>
    </source>
</evidence>
<evidence type="ECO:0000256" key="2">
    <source>
        <dbReference type="ARBA" id="ARBA00022679"/>
    </source>
</evidence>
<feature type="transmembrane region" description="Helical" evidence="10">
    <location>
        <begin position="15"/>
        <end position="34"/>
    </location>
</feature>
<dbReference type="Pfam" id="PF01529">
    <property type="entry name" value="DHHC"/>
    <property type="match status" value="1"/>
</dbReference>
<keyword evidence="8 10" id="KW-0012">Acyltransferase</keyword>
<evidence type="ECO:0000256" key="1">
    <source>
        <dbReference type="ARBA" id="ARBA00004141"/>
    </source>
</evidence>
<dbReference type="OrthoDB" id="302728at2759"/>
<dbReference type="GO" id="GO:0016020">
    <property type="term" value="C:membrane"/>
    <property type="evidence" value="ECO:0007669"/>
    <property type="project" value="UniProtKB-SubCell"/>
</dbReference>
<keyword evidence="5 10" id="KW-0472">Membrane</keyword>
<evidence type="ECO:0000256" key="3">
    <source>
        <dbReference type="ARBA" id="ARBA00022692"/>
    </source>
</evidence>
<feature type="transmembrane region" description="Helical" evidence="10">
    <location>
        <begin position="198"/>
        <end position="219"/>
    </location>
</feature>
<dbReference type="PROSITE" id="PS50216">
    <property type="entry name" value="DHHC"/>
    <property type="match status" value="1"/>
</dbReference>
<evidence type="ECO:0000313" key="12">
    <source>
        <dbReference type="EMBL" id="KAF9531723.1"/>
    </source>
</evidence>
<keyword evidence="13" id="KW-1185">Reference proteome</keyword>
<keyword evidence="3 10" id="KW-0812">Transmembrane</keyword>
<comment type="domain">
    <text evidence="10">The DHHC domain is required for palmitoyltransferase activity.</text>
</comment>
<dbReference type="EMBL" id="MU157834">
    <property type="protein sequence ID" value="KAF9531723.1"/>
    <property type="molecule type" value="Genomic_DNA"/>
</dbReference>
<evidence type="ECO:0000256" key="4">
    <source>
        <dbReference type="ARBA" id="ARBA00022989"/>
    </source>
</evidence>
<dbReference type="PANTHER" id="PTHR12246">
    <property type="entry name" value="PALMITOYLTRANSFERASE ZDHHC16"/>
    <property type="match status" value="1"/>
</dbReference>
<evidence type="ECO:0000256" key="6">
    <source>
        <dbReference type="ARBA" id="ARBA00023139"/>
    </source>
</evidence>
<evidence type="ECO:0000313" key="13">
    <source>
        <dbReference type="Proteomes" id="UP000807306"/>
    </source>
</evidence>
<protein>
    <recommendedName>
        <fullName evidence="10">Palmitoyltransferase</fullName>
        <ecNumber evidence="10">2.3.1.225</ecNumber>
    </recommendedName>
</protein>
<feature type="transmembrane region" description="Helical" evidence="10">
    <location>
        <begin position="147"/>
        <end position="167"/>
    </location>
</feature>
<keyword evidence="4 10" id="KW-1133">Transmembrane helix</keyword>
<evidence type="ECO:0000256" key="10">
    <source>
        <dbReference type="RuleBase" id="RU079119"/>
    </source>
</evidence>
<feature type="transmembrane region" description="Helical" evidence="10">
    <location>
        <begin position="239"/>
        <end position="263"/>
    </location>
</feature>
<proteinExistence type="inferred from homology"/>
<sequence>MAALVFVETLIQSSVLALLLSSWHLCTFHIGLYWMISSQQRYRNGVCYLVAVNILLLSVAFLYIHLSSFRKSHGVARYPLPDKYQLTEPYLCINIHGDFATCERGSCAGQWKPPRTHHCSVCGACRSDFDHHCPWVGNCVTLPRLKAFVLMLSLVFLGFIVGVMPIASKLLDQISLALLVSRTDEWAKETWWNWTPAWIFFGGPFGRYFIGTAIGYRILKEARDNLDSTNNQIINQPHFRVVVIVGLTSIFAIFALVLAAFTLRRILRGETTLSTLPPTSSRSTSIIEVHPLKPGERPLDLGIVKNWNTFLSYPLFNPRRTSLYIWPRLNPTVLRRIRSSKRLNTSPSINTQE</sequence>
<dbReference type="AlphaFoldDB" id="A0A9P6JTA5"/>
<dbReference type="Proteomes" id="UP000807306">
    <property type="component" value="Unassembled WGS sequence"/>
</dbReference>
<comment type="subcellular location">
    <subcellularLocation>
        <location evidence="1">Membrane</location>
        <topology evidence="1">Multi-pass membrane protein</topology>
    </subcellularLocation>
</comment>